<evidence type="ECO:0000313" key="1">
    <source>
        <dbReference type="EMBL" id="TVU50296.1"/>
    </source>
</evidence>
<dbReference type="Proteomes" id="UP000324897">
    <property type="component" value="Chromosome 6"/>
</dbReference>
<dbReference type="EMBL" id="RWGY01000002">
    <property type="protein sequence ID" value="TVU50296.1"/>
    <property type="molecule type" value="Genomic_DNA"/>
</dbReference>
<accession>A0A5J9WQR3</accession>
<dbReference type="Gramene" id="TVU50296">
    <property type="protein sequence ID" value="TVU50296"/>
    <property type="gene ID" value="EJB05_01662"/>
</dbReference>
<keyword evidence="2" id="KW-1185">Reference proteome</keyword>
<reference evidence="1 2" key="1">
    <citation type="journal article" date="2019" name="Sci. Rep.">
        <title>A high-quality genome of Eragrostis curvula grass provides insights into Poaceae evolution and supports new strategies to enhance forage quality.</title>
        <authorList>
            <person name="Carballo J."/>
            <person name="Santos B.A.C.M."/>
            <person name="Zappacosta D."/>
            <person name="Garbus I."/>
            <person name="Selva J.P."/>
            <person name="Gallo C.A."/>
            <person name="Diaz A."/>
            <person name="Albertini E."/>
            <person name="Caccamo M."/>
            <person name="Echenique V."/>
        </authorList>
    </citation>
    <scope>NUCLEOTIDE SEQUENCE [LARGE SCALE GENOMIC DNA]</scope>
    <source>
        <strain evidence="2">cv. Victoria</strain>
        <tissue evidence="1">Leaf</tissue>
    </source>
</reference>
<evidence type="ECO:0000313" key="2">
    <source>
        <dbReference type="Proteomes" id="UP000324897"/>
    </source>
</evidence>
<sequence>MQCHDLVRAWRAGGRNYCHSLCRHGAPNGITDLLQCHCWRKALPSTGWKGIKKRGEIVTQCTKGQDVHAEYCRGKNCYDHDAC</sequence>
<dbReference type="AlphaFoldDB" id="A0A5J9WQR3"/>
<protein>
    <submittedName>
        <fullName evidence="1">Uncharacterized protein</fullName>
    </submittedName>
</protein>
<comment type="caution">
    <text evidence="1">The sequence shown here is derived from an EMBL/GenBank/DDBJ whole genome shotgun (WGS) entry which is preliminary data.</text>
</comment>
<gene>
    <name evidence="1" type="ORF">EJB05_01662</name>
</gene>
<name>A0A5J9WQR3_9POAL</name>
<proteinExistence type="predicted"/>
<organism evidence="1 2">
    <name type="scientific">Eragrostis curvula</name>
    <name type="common">weeping love grass</name>
    <dbReference type="NCBI Taxonomy" id="38414"/>
    <lineage>
        <taxon>Eukaryota</taxon>
        <taxon>Viridiplantae</taxon>
        <taxon>Streptophyta</taxon>
        <taxon>Embryophyta</taxon>
        <taxon>Tracheophyta</taxon>
        <taxon>Spermatophyta</taxon>
        <taxon>Magnoliopsida</taxon>
        <taxon>Liliopsida</taxon>
        <taxon>Poales</taxon>
        <taxon>Poaceae</taxon>
        <taxon>PACMAD clade</taxon>
        <taxon>Chloridoideae</taxon>
        <taxon>Eragrostideae</taxon>
        <taxon>Eragrostidinae</taxon>
        <taxon>Eragrostis</taxon>
    </lineage>
</organism>